<organism evidence="6 7">
    <name type="scientific">Halioxenophilus aromaticivorans</name>
    <dbReference type="NCBI Taxonomy" id="1306992"/>
    <lineage>
        <taxon>Bacteria</taxon>
        <taxon>Pseudomonadati</taxon>
        <taxon>Pseudomonadota</taxon>
        <taxon>Gammaproteobacteria</taxon>
        <taxon>Alteromonadales</taxon>
        <taxon>Alteromonadaceae</taxon>
        <taxon>Halioxenophilus</taxon>
    </lineage>
</organism>
<dbReference type="GO" id="GO:0017110">
    <property type="term" value="F:nucleoside diphosphate phosphatase activity"/>
    <property type="evidence" value="ECO:0007669"/>
    <property type="project" value="InterPro"/>
</dbReference>
<evidence type="ECO:0000313" key="6">
    <source>
        <dbReference type="EMBL" id="GAA4961930.1"/>
    </source>
</evidence>
<dbReference type="InterPro" id="IPR000086">
    <property type="entry name" value="NUDIX_hydrolase_dom"/>
</dbReference>
<evidence type="ECO:0000256" key="2">
    <source>
        <dbReference type="ARBA" id="ARBA00011245"/>
    </source>
</evidence>
<dbReference type="EC" id="3.6.1.-" evidence="4"/>
<dbReference type="PANTHER" id="PTHR43222:SF11">
    <property type="entry name" value="PHOSPHATASE NUDJ"/>
    <property type="match status" value="1"/>
</dbReference>
<reference evidence="7" key="1">
    <citation type="journal article" date="2019" name="Int. J. Syst. Evol. Microbiol.">
        <title>The Global Catalogue of Microorganisms (GCM) 10K type strain sequencing project: providing services to taxonomists for standard genome sequencing and annotation.</title>
        <authorList>
            <consortium name="The Broad Institute Genomics Platform"/>
            <consortium name="The Broad Institute Genome Sequencing Center for Infectious Disease"/>
            <person name="Wu L."/>
            <person name="Ma J."/>
        </authorList>
    </citation>
    <scope>NUCLEOTIDE SEQUENCE [LARGE SCALE GENOMIC DNA]</scope>
    <source>
        <strain evidence="7">JCM 19134</strain>
    </source>
</reference>
<sequence>MNQHQFAPHVTVACVVEDNGRFLMVEELIEGDTRFNQPAGHLEAGESLIHAAERETLEETAWEVQVTHFLGVCVFEAQNGHTYIRNTFAAKARNHTNGALDTGIVQCHWYTREEIEQRQALLRSPMILSTIDQYLAGEKWPLAMVSHHR</sequence>
<dbReference type="GO" id="GO:0004787">
    <property type="term" value="F:thiamine diphosphate phosphatase activity"/>
    <property type="evidence" value="ECO:0007669"/>
    <property type="project" value="InterPro"/>
</dbReference>
<gene>
    <name evidence="4" type="primary">nudJ</name>
    <name evidence="6" type="ORF">GCM10025791_49440</name>
</gene>
<dbReference type="Proteomes" id="UP001409585">
    <property type="component" value="Unassembled WGS sequence"/>
</dbReference>
<comment type="caution">
    <text evidence="6">The sequence shown here is derived from an EMBL/GenBank/DDBJ whole genome shotgun (WGS) entry which is preliminary data.</text>
</comment>
<evidence type="ECO:0000256" key="4">
    <source>
        <dbReference type="RuleBase" id="RU364043"/>
    </source>
</evidence>
<protein>
    <recommendedName>
        <fullName evidence="3 4">Phosphatase NudJ</fullName>
        <ecNumber evidence="4">3.6.1.-</ecNumber>
    </recommendedName>
</protein>
<evidence type="ECO:0000256" key="3">
    <source>
        <dbReference type="ARBA" id="ARBA00015552"/>
    </source>
</evidence>
<dbReference type="Gene3D" id="3.90.79.10">
    <property type="entry name" value="Nucleoside Triphosphate Pyrophosphohydrolase"/>
    <property type="match status" value="1"/>
</dbReference>
<keyword evidence="4 6" id="KW-0378">Hydrolase</keyword>
<evidence type="ECO:0000313" key="7">
    <source>
        <dbReference type="Proteomes" id="UP001409585"/>
    </source>
</evidence>
<comment type="cofactor">
    <cofactor evidence="4">
        <name>Mg(2+)</name>
        <dbReference type="ChEBI" id="CHEBI:18420"/>
    </cofactor>
</comment>
<dbReference type="Pfam" id="PF00293">
    <property type="entry name" value="NUDIX"/>
    <property type="match status" value="1"/>
</dbReference>
<accession>A0AAV3UAX9</accession>
<dbReference type="EMBL" id="BAABLX010000080">
    <property type="protein sequence ID" value="GAA4961930.1"/>
    <property type="molecule type" value="Genomic_DNA"/>
</dbReference>
<dbReference type="InterPro" id="IPR015797">
    <property type="entry name" value="NUDIX_hydrolase-like_dom_sf"/>
</dbReference>
<dbReference type="GO" id="GO:0017111">
    <property type="term" value="F:ribonucleoside triphosphate phosphatase activity"/>
    <property type="evidence" value="ECO:0007669"/>
    <property type="project" value="InterPro"/>
</dbReference>
<dbReference type="CDD" id="cd03675">
    <property type="entry name" value="NUDIX_Hydrolase"/>
    <property type="match status" value="1"/>
</dbReference>
<dbReference type="InterPro" id="IPR033713">
    <property type="entry name" value="NudJ"/>
</dbReference>
<evidence type="ECO:0000256" key="1">
    <source>
        <dbReference type="ARBA" id="ARBA00007608"/>
    </source>
</evidence>
<comment type="similarity">
    <text evidence="1 4">Belongs to the Nudix hydrolase family. NudJ subfamily.</text>
</comment>
<comment type="subunit">
    <text evidence="2 4">Monomer.</text>
</comment>
<name>A0AAV3UAX9_9ALTE</name>
<feature type="domain" description="Nudix hydrolase" evidence="5">
    <location>
        <begin position="7"/>
        <end position="135"/>
    </location>
</feature>
<dbReference type="SUPFAM" id="SSF55811">
    <property type="entry name" value="Nudix"/>
    <property type="match status" value="1"/>
</dbReference>
<evidence type="ECO:0000259" key="5">
    <source>
        <dbReference type="PROSITE" id="PS51462"/>
    </source>
</evidence>
<keyword evidence="4" id="KW-0460">Magnesium</keyword>
<dbReference type="PROSITE" id="PS51462">
    <property type="entry name" value="NUDIX"/>
    <property type="match status" value="1"/>
</dbReference>
<dbReference type="PANTHER" id="PTHR43222">
    <property type="entry name" value="NUDIX HYDROLASE 23"/>
    <property type="match status" value="1"/>
</dbReference>
<dbReference type="RefSeq" id="WP_345428281.1">
    <property type="nucleotide sequence ID" value="NZ_AP031496.1"/>
</dbReference>
<keyword evidence="7" id="KW-1185">Reference proteome</keyword>
<dbReference type="AlphaFoldDB" id="A0AAV3UAX9"/>
<proteinExistence type="inferred from homology"/>